<evidence type="ECO:0000256" key="2">
    <source>
        <dbReference type="ARBA" id="ARBA00023110"/>
    </source>
</evidence>
<accession>A0A644V1N3</accession>
<dbReference type="SUPFAM" id="SSF50891">
    <property type="entry name" value="Cyclophilin-like"/>
    <property type="match status" value="1"/>
</dbReference>
<keyword evidence="2" id="KW-0697">Rotamase</keyword>
<dbReference type="InterPro" id="IPR024936">
    <property type="entry name" value="Cyclophilin-type_PPIase"/>
</dbReference>
<dbReference type="InterPro" id="IPR044666">
    <property type="entry name" value="Cyclophilin_A-like"/>
</dbReference>
<proteinExistence type="predicted"/>
<dbReference type="EC" id="5.2.1.8" evidence="1"/>
<organism evidence="6">
    <name type="scientific">bioreactor metagenome</name>
    <dbReference type="NCBI Taxonomy" id="1076179"/>
    <lineage>
        <taxon>unclassified sequences</taxon>
        <taxon>metagenomes</taxon>
        <taxon>ecological metagenomes</taxon>
    </lineage>
</organism>
<dbReference type="PIRSF" id="PIRSF001467">
    <property type="entry name" value="Peptidylpro_ismrse"/>
    <property type="match status" value="1"/>
</dbReference>
<feature type="domain" description="PPIase cyclophilin-type" evidence="5">
    <location>
        <begin position="30"/>
        <end position="224"/>
    </location>
</feature>
<dbReference type="CDD" id="cd00317">
    <property type="entry name" value="cyclophilin"/>
    <property type="match status" value="1"/>
</dbReference>
<dbReference type="PANTHER" id="PTHR45625:SF4">
    <property type="entry name" value="PEPTIDYLPROLYL ISOMERASE DOMAIN AND WD REPEAT-CONTAINING PROTEIN 1"/>
    <property type="match status" value="1"/>
</dbReference>
<dbReference type="PROSITE" id="PS50072">
    <property type="entry name" value="CSA_PPIASE_2"/>
    <property type="match status" value="1"/>
</dbReference>
<dbReference type="PRINTS" id="PR00153">
    <property type="entry name" value="CSAPPISMRASE"/>
</dbReference>
<dbReference type="InterPro" id="IPR002130">
    <property type="entry name" value="Cyclophilin-type_PPIase_dom"/>
</dbReference>
<keyword evidence="3 6" id="KW-0413">Isomerase</keyword>
<name>A0A644V1N3_9ZZZZ</name>
<comment type="caution">
    <text evidence="6">The sequence shown here is derived from an EMBL/GenBank/DDBJ whole genome shotgun (WGS) entry which is preliminary data.</text>
</comment>
<dbReference type="GO" id="GO:0003755">
    <property type="term" value="F:peptidyl-prolyl cis-trans isomerase activity"/>
    <property type="evidence" value="ECO:0007669"/>
    <property type="project" value="UniProtKB-KW"/>
</dbReference>
<evidence type="ECO:0000256" key="3">
    <source>
        <dbReference type="ARBA" id="ARBA00023235"/>
    </source>
</evidence>
<dbReference type="EMBL" id="VSSQ01000202">
    <property type="protein sequence ID" value="MPL85236.1"/>
    <property type="molecule type" value="Genomic_DNA"/>
</dbReference>
<dbReference type="InterPro" id="IPR029000">
    <property type="entry name" value="Cyclophilin-like_dom_sf"/>
</dbReference>
<dbReference type="Gene3D" id="2.40.100.10">
    <property type="entry name" value="Cyclophilin-like"/>
    <property type="match status" value="1"/>
</dbReference>
<feature type="region of interest" description="Disordered" evidence="4">
    <location>
        <begin position="72"/>
        <end position="93"/>
    </location>
</feature>
<evidence type="ECO:0000313" key="6">
    <source>
        <dbReference type="EMBL" id="MPL85236.1"/>
    </source>
</evidence>
<sequence>MLVISTLLLSSASGYSSQRYFHIRMNTNKGEIILLLYNQTPLHRDNFVKLSKEGYFNGVLFHRVINDFMIQSGDPDSREREPGKLYGDGGPDKGIPAEFVPELFHKRGSLAAAREGDITNPNRESSGSQFYIVEGKIHDEESLISAEKKLNNRNEAIGKKSSYRFPEHIREYYKKHGGTPHLDTQYTVFGEVISGMDVVFMISESKTDSNDRPLEDVYIISTQVYKKRLKK</sequence>
<dbReference type="AlphaFoldDB" id="A0A644V1N3"/>
<reference evidence="6" key="1">
    <citation type="submission" date="2019-08" db="EMBL/GenBank/DDBJ databases">
        <authorList>
            <person name="Kucharzyk K."/>
            <person name="Murdoch R.W."/>
            <person name="Higgins S."/>
            <person name="Loffler F."/>
        </authorList>
    </citation>
    <scope>NUCLEOTIDE SEQUENCE</scope>
</reference>
<evidence type="ECO:0000259" key="5">
    <source>
        <dbReference type="PROSITE" id="PS50072"/>
    </source>
</evidence>
<dbReference type="PANTHER" id="PTHR45625">
    <property type="entry name" value="PEPTIDYL-PROLYL CIS-TRANS ISOMERASE-RELATED"/>
    <property type="match status" value="1"/>
</dbReference>
<evidence type="ECO:0000256" key="1">
    <source>
        <dbReference type="ARBA" id="ARBA00013194"/>
    </source>
</evidence>
<dbReference type="Pfam" id="PF00160">
    <property type="entry name" value="Pro_isomerase"/>
    <property type="match status" value="1"/>
</dbReference>
<gene>
    <name evidence="6" type="ORF">SDC9_31204</name>
</gene>
<protein>
    <recommendedName>
        <fullName evidence="1">peptidylprolyl isomerase</fullName>
        <ecNumber evidence="1">5.2.1.8</ecNumber>
    </recommendedName>
</protein>
<evidence type="ECO:0000256" key="4">
    <source>
        <dbReference type="SAM" id="MobiDB-lite"/>
    </source>
</evidence>